<dbReference type="InterPro" id="IPR029398">
    <property type="entry name" value="PolB_thumb"/>
</dbReference>
<dbReference type="EC" id="2.7.7.7" evidence="16"/>
<evidence type="ECO:0000256" key="2">
    <source>
        <dbReference type="ARBA" id="ARBA00004123"/>
    </source>
</evidence>
<keyword evidence="13 16" id="KW-0539">Nucleus</keyword>
<evidence type="ECO:0000259" key="18">
    <source>
        <dbReference type="PROSITE" id="PS50172"/>
    </source>
</evidence>
<dbReference type="SUPFAM" id="SSF52113">
    <property type="entry name" value="BRCT domain"/>
    <property type="match status" value="1"/>
</dbReference>
<evidence type="ECO:0000256" key="6">
    <source>
        <dbReference type="ARBA" id="ARBA00022695"/>
    </source>
</evidence>
<dbReference type="GeneID" id="55990632"/>
<dbReference type="PRINTS" id="PR00870">
    <property type="entry name" value="DNAPOLXBETA"/>
</dbReference>
<dbReference type="GO" id="GO:0006303">
    <property type="term" value="P:double-strand break repair via nonhomologous end joining"/>
    <property type="evidence" value="ECO:0007669"/>
    <property type="project" value="TreeGrafter"/>
</dbReference>
<dbReference type="Gene3D" id="1.10.150.20">
    <property type="entry name" value="5' to 3' exonuclease, C-terminal subdomain"/>
    <property type="match status" value="1"/>
</dbReference>
<dbReference type="OrthoDB" id="205514at2759"/>
<dbReference type="Pfam" id="PF10391">
    <property type="entry name" value="DNA_pol_lambd_f"/>
    <property type="match status" value="1"/>
</dbReference>
<dbReference type="GO" id="GO:0046872">
    <property type="term" value="F:metal ion binding"/>
    <property type="evidence" value="ECO:0007669"/>
    <property type="project" value="UniProtKB-UniRule"/>
</dbReference>
<dbReference type="InterPro" id="IPR002008">
    <property type="entry name" value="DNA_pol_X_beta-like"/>
</dbReference>
<evidence type="ECO:0000256" key="7">
    <source>
        <dbReference type="ARBA" id="ARBA00022705"/>
    </source>
</evidence>
<keyword evidence="11 16" id="KW-0234">DNA repair</keyword>
<keyword evidence="5 16" id="KW-0808">Transferase</keyword>
<comment type="cofactor">
    <cofactor evidence="1">
        <name>Mn(2+)</name>
        <dbReference type="ChEBI" id="CHEBI:29035"/>
    </cofactor>
</comment>
<feature type="active site" description="Nucleophile; Schiff-base intermediate with DNA; for 5'-dRP lyase activity" evidence="15">
    <location>
        <position position="423"/>
    </location>
</feature>
<evidence type="ECO:0000256" key="16">
    <source>
        <dbReference type="RuleBase" id="RU366014"/>
    </source>
</evidence>
<feature type="compositionally biased region" description="Polar residues" evidence="17">
    <location>
        <begin position="233"/>
        <end position="246"/>
    </location>
</feature>
<comment type="subcellular location">
    <subcellularLocation>
        <location evidence="2 16">Nucleus</location>
    </subcellularLocation>
</comment>
<evidence type="ECO:0000256" key="17">
    <source>
        <dbReference type="SAM" id="MobiDB-lite"/>
    </source>
</evidence>
<comment type="function">
    <text evidence="16">DNA polymerase that functions in several pathways of DNA repair. Involved in base excision repair (BER) responsible for repair of lesions that give rise to abasic (AP) sites in DNA. Also contributes to DNA double-strand break repair by non-homologous end joining and homologous recombination. Has both template-dependent and template-independent (terminal transferase) DNA polymerase activities. Has also a 5'-deoxyribose-5-phosphate lyase (dRP lyase) activity.</text>
</comment>
<evidence type="ECO:0000313" key="20">
    <source>
        <dbReference type="Proteomes" id="UP000509510"/>
    </source>
</evidence>
<dbReference type="InterPro" id="IPR036420">
    <property type="entry name" value="BRCT_dom_sf"/>
</dbReference>
<keyword evidence="10 16" id="KW-0239">DNA-directed DNA polymerase</keyword>
<dbReference type="Pfam" id="PF14792">
    <property type="entry name" value="DNA_pol_B_palm"/>
    <property type="match status" value="1"/>
</dbReference>
<feature type="compositionally biased region" description="Polar residues" evidence="17">
    <location>
        <begin position="79"/>
        <end position="89"/>
    </location>
</feature>
<evidence type="ECO:0000256" key="14">
    <source>
        <dbReference type="ARBA" id="ARBA00049244"/>
    </source>
</evidence>
<sequence length="689" mass="76756">MSSNKSDFFRDLEELDQLSDDTQTNPADFSALLKTIGPPASSTKVSKLKSFPPTFSRASSVPQLRASKSRDDKPRPKTSGDTLSESQSKNNDEMKRSIESSNLGPRRGPKKRRTESSRVIPESKQIFKGLTFFFIPNNGTAPARKLRIQRSQEYGALWAQTWSADVTHVIVDKELNFEEICKVLSSEQLADNPAIVNQDYPSDCLQFGKLLSVTQTRFRVDGIPGKETKDDSPVTSTARPQSSPIKNSRRRNQRSPTPSQGEDSLPSAIPAAESQTTTTTAGLAESYSSHDVLDAIVQEVKSVNDLPLDEHDDERRVYSMFQRHPGAETSGNEDITSNVDVPEWQKNFTCMQKHDGVAAKGNPNTRTIEILQKMADYYSKTADNWRTIAYRKAIAALRRQPTRISTKAQALAIPGIGDRLADKIEEIVSTDRLRRLENTDVTPEDKALQLFLGVYGAGFAQASKWIAKGYRSLEDLKTKADLSTNQQIGVDHYYDFQQRIPRDEVSMHGKAVRDAVLAVDPSMEVMVAGSYRRGAADCGDIDVLITKAKGTIESIRALMLDHVVPRLVKQGFLKTSLAVTSRDDGSKWHGASALPDKDVWRRIDLLFVPGDEIGAALLYFTGNDIFNRSMRLLARKKGLCLNQRGLYKDILRGPDQVKTTNGSLLEGRDEKRIFAILGVPWRPPEHRVC</sequence>
<dbReference type="FunFam" id="3.30.210.10:FF:000001">
    <property type="entry name" value="DNA polymerase lambda"/>
    <property type="match status" value="1"/>
</dbReference>
<evidence type="ECO:0000256" key="4">
    <source>
        <dbReference type="ARBA" id="ARBA00022634"/>
    </source>
</evidence>
<evidence type="ECO:0000256" key="8">
    <source>
        <dbReference type="ARBA" id="ARBA00022723"/>
    </source>
</evidence>
<evidence type="ECO:0000256" key="9">
    <source>
        <dbReference type="ARBA" id="ARBA00022763"/>
    </source>
</evidence>
<dbReference type="GO" id="GO:0016829">
    <property type="term" value="F:lyase activity"/>
    <property type="evidence" value="ECO:0007669"/>
    <property type="project" value="UniProtKB-KW"/>
</dbReference>
<dbReference type="Gene3D" id="3.30.460.10">
    <property type="entry name" value="Beta Polymerase, domain 2"/>
    <property type="match status" value="1"/>
</dbReference>
<comment type="catalytic activity">
    <reaction evidence="14 16">
        <text>DNA(n) + a 2'-deoxyribonucleoside 5'-triphosphate = DNA(n+1) + diphosphate</text>
        <dbReference type="Rhea" id="RHEA:22508"/>
        <dbReference type="Rhea" id="RHEA-COMP:17339"/>
        <dbReference type="Rhea" id="RHEA-COMP:17340"/>
        <dbReference type="ChEBI" id="CHEBI:33019"/>
        <dbReference type="ChEBI" id="CHEBI:61560"/>
        <dbReference type="ChEBI" id="CHEBI:173112"/>
        <dbReference type="EC" id="2.7.7.7"/>
    </reaction>
</comment>
<dbReference type="RefSeq" id="XP_035342205.1">
    <property type="nucleotide sequence ID" value="XM_035486312.1"/>
</dbReference>
<evidence type="ECO:0000256" key="13">
    <source>
        <dbReference type="ARBA" id="ARBA00023242"/>
    </source>
</evidence>
<dbReference type="Gene3D" id="3.30.210.10">
    <property type="entry name" value="DNA polymerase, thumb domain"/>
    <property type="match status" value="1"/>
</dbReference>
<dbReference type="InterPro" id="IPR027421">
    <property type="entry name" value="DNA_pol_lamdba_lyase_dom_sf"/>
</dbReference>
<dbReference type="Proteomes" id="UP000509510">
    <property type="component" value="Chromosome II"/>
</dbReference>
<dbReference type="InterPro" id="IPR002054">
    <property type="entry name" value="DNA-dir_DNA_pol_X"/>
</dbReference>
<proteinExistence type="inferred from homology"/>
<feature type="domain" description="BRCT" evidence="18">
    <location>
        <begin position="122"/>
        <end position="218"/>
    </location>
</feature>
<keyword evidence="7" id="KW-0235">DNA replication</keyword>
<dbReference type="SMART" id="SM00483">
    <property type="entry name" value="POLXc"/>
    <property type="match status" value="1"/>
</dbReference>
<dbReference type="InterPro" id="IPR022312">
    <property type="entry name" value="DNA_pol_X"/>
</dbReference>
<dbReference type="InterPro" id="IPR018944">
    <property type="entry name" value="DNA_pol_lambd_fingers_domain"/>
</dbReference>
<reference evidence="20" key="1">
    <citation type="submission" date="2020-06" db="EMBL/GenBank/DDBJ databases">
        <title>A chromosome-scale genome assembly of Talaromyces rugulosus W13939.</title>
        <authorList>
            <person name="Wang B."/>
            <person name="Guo L."/>
            <person name="Ye K."/>
            <person name="Wang L."/>
        </authorList>
    </citation>
    <scope>NUCLEOTIDE SEQUENCE [LARGE SCALE GENOMIC DNA]</scope>
    <source>
        <strain evidence="20">W13939</strain>
    </source>
</reference>
<feature type="compositionally biased region" description="Basic and acidic residues" evidence="17">
    <location>
        <begin position="221"/>
        <end position="232"/>
    </location>
</feature>
<accession>A0A7H8QPZ3</accession>
<dbReference type="AlphaFoldDB" id="A0A7H8QPZ3"/>
<dbReference type="Pfam" id="PF14791">
    <property type="entry name" value="DNA_pol_B_thumb"/>
    <property type="match status" value="1"/>
</dbReference>
<evidence type="ECO:0000256" key="3">
    <source>
        <dbReference type="ARBA" id="ARBA00008323"/>
    </source>
</evidence>
<feature type="region of interest" description="Disordered" evidence="17">
    <location>
        <begin position="16"/>
        <end position="119"/>
    </location>
</feature>
<dbReference type="KEGG" id="trg:TRUGW13939_03127"/>
<dbReference type="CDD" id="cd00141">
    <property type="entry name" value="NT_POLXc"/>
    <property type="match status" value="1"/>
</dbReference>
<dbReference type="GO" id="GO:0003677">
    <property type="term" value="F:DNA binding"/>
    <property type="evidence" value="ECO:0007669"/>
    <property type="project" value="UniProtKB-UniRule"/>
</dbReference>
<dbReference type="PANTHER" id="PTHR11276:SF28">
    <property type="entry name" value="DNA POLYMERASE LAMBDA"/>
    <property type="match status" value="1"/>
</dbReference>
<dbReference type="FunFam" id="1.10.150.110:FF:000005">
    <property type="entry name" value="DNA polymerase POL4"/>
    <property type="match status" value="1"/>
</dbReference>
<evidence type="ECO:0000313" key="19">
    <source>
        <dbReference type="EMBL" id="QKX56027.1"/>
    </source>
</evidence>
<dbReference type="GO" id="GO:0003887">
    <property type="term" value="F:DNA-directed DNA polymerase activity"/>
    <property type="evidence" value="ECO:0007669"/>
    <property type="project" value="UniProtKB-UniRule"/>
</dbReference>
<dbReference type="Gene3D" id="1.10.150.110">
    <property type="entry name" value="DNA polymerase beta, N-terminal domain-like"/>
    <property type="match status" value="1"/>
</dbReference>
<evidence type="ECO:0000256" key="5">
    <source>
        <dbReference type="ARBA" id="ARBA00022679"/>
    </source>
</evidence>
<keyword evidence="9 16" id="KW-0227">DNA damage</keyword>
<dbReference type="SUPFAM" id="SSF81585">
    <property type="entry name" value="PsbU/PolX domain-like"/>
    <property type="match status" value="1"/>
</dbReference>
<keyword evidence="8" id="KW-0479">Metal-binding</keyword>
<dbReference type="Pfam" id="PF14716">
    <property type="entry name" value="HHH_8"/>
    <property type="match status" value="1"/>
</dbReference>
<protein>
    <recommendedName>
        <fullName evidence="16">DNA polymerase</fullName>
        <ecNumber evidence="16">2.7.7.7</ecNumber>
    </recommendedName>
</protein>
<dbReference type="InterPro" id="IPR037160">
    <property type="entry name" value="DNA_Pol_thumb_sf"/>
</dbReference>
<gene>
    <name evidence="19" type="ORF">TRUGW13939_03127</name>
</gene>
<evidence type="ECO:0000256" key="11">
    <source>
        <dbReference type="ARBA" id="ARBA00023204"/>
    </source>
</evidence>
<dbReference type="PRINTS" id="PR00869">
    <property type="entry name" value="DNAPOLX"/>
</dbReference>
<dbReference type="PROSITE" id="PS50172">
    <property type="entry name" value="BRCT"/>
    <property type="match status" value="1"/>
</dbReference>
<name>A0A7H8QPZ3_TALRU</name>
<evidence type="ECO:0000256" key="1">
    <source>
        <dbReference type="ARBA" id="ARBA00001936"/>
    </source>
</evidence>
<dbReference type="InterPro" id="IPR010996">
    <property type="entry name" value="HHH_MUS81"/>
</dbReference>
<dbReference type="InterPro" id="IPR043519">
    <property type="entry name" value="NT_sf"/>
</dbReference>
<feature type="region of interest" description="Disordered" evidence="17">
    <location>
        <begin position="221"/>
        <end position="268"/>
    </location>
</feature>
<dbReference type="GO" id="GO:0005634">
    <property type="term" value="C:nucleus"/>
    <property type="evidence" value="ECO:0007669"/>
    <property type="project" value="UniProtKB-SubCell"/>
</dbReference>
<evidence type="ECO:0000256" key="12">
    <source>
        <dbReference type="ARBA" id="ARBA00023239"/>
    </source>
</evidence>
<dbReference type="PANTHER" id="PTHR11276">
    <property type="entry name" value="DNA POLYMERASE TYPE-X FAMILY MEMBER"/>
    <property type="match status" value="1"/>
</dbReference>
<keyword evidence="20" id="KW-1185">Reference proteome</keyword>
<evidence type="ECO:0000256" key="15">
    <source>
        <dbReference type="PIRSR" id="PIRSR622312-50"/>
    </source>
</evidence>
<keyword evidence="12" id="KW-0456">Lyase</keyword>
<dbReference type="InterPro" id="IPR028207">
    <property type="entry name" value="DNA_pol_B_palm_palm"/>
</dbReference>
<dbReference type="EMBL" id="CP055899">
    <property type="protein sequence ID" value="QKX56027.1"/>
    <property type="molecule type" value="Genomic_DNA"/>
</dbReference>
<comment type="similarity">
    <text evidence="3 16">Belongs to the DNA polymerase type-X family.</text>
</comment>
<dbReference type="Gene3D" id="3.40.50.10190">
    <property type="entry name" value="BRCT domain"/>
    <property type="match status" value="1"/>
</dbReference>
<dbReference type="InterPro" id="IPR001357">
    <property type="entry name" value="BRCT_dom"/>
</dbReference>
<keyword evidence="4" id="KW-0237">DNA synthesis</keyword>
<evidence type="ECO:0000256" key="10">
    <source>
        <dbReference type="ARBA" id="ARBA00022932"/>
    </source>
</evidence>
<organism evidence="19 20">
    <name type="scientific">Talaromyces rugulosus</name>
    <name type="common">Penicillium rugulosum</name>
    <dbReference type="NCBI Taxonomy" id="121627"/>
    <lineage>
        <taxon>Eukaryota</taxon>
        <taxon>Fungi</taxon>
        <taxon>Dikarya</taxon>
        <taxon>Ascomycota</taxon>
        <taxon>Pezizomycotina</taxon>
        <taxon>Eurotiomycetes</taxon>
        <taxon>Eurotiomycetidae</taxon>
        <taxon>Eurotiales</taxon>
        <taxon>Trichocomaceae</taxon>
        <taxon>Talaromyces</taxon>
        <taxon>Talaromyces sect. Islandici</taxon>
    </lineage>
</organism>
<dbReference type="SUPFAM" id="SSF47802">
    <property type="entry name" value="DNA polymerase beta, N-terminal domain-like"/>
    <property type="match status" value="1"/>
</dbReference>
<keyword evidence="6 16" id="KW-0548">Nucleotidyltransferase</keyword>
<dbReference type="SUPFAM" id="SSF81301">
    <property type="entry name" value="Nucleotidyltransferase"/>
    <property type="match status" value="1"/>
</dbReference>
<dbReference type="FunFam" id="1.10.150.20:FF:000010">
    <property type="entry name" value="DNA polymerase lambda"/>
    <property type="match status" value="1"/>
</dbReference>